<evidence type="ECO:0000313" key="1">
    <source>
        <dbReference type="EMBL" id="SMC38925.1"/>
    </source>
</evidence>
<dbReference type="RefSeq" id="WP_084060112.1">
    <property type="nucleotide sequence ID" value="NZ_FWXO01000001.1"/>
</dbReference>
<gene>
    <name evidence="1" type="ORF">SAMN05660703_0813</name>
</gene>
<dbReference type="OrthoDB" id="982482at2"/>
<dbReference type="AlphaFoldDB" id="A0A1W1YRU3"/>
<dbReference type="Proteomes" id="UP000192360">
    <property type="component" value="Unassembled WGS sequence"/>
</dbReference>
<dbReference type="PROSITE" id="PS51257">
    <property type="entry name" value="PROKAR_LIPOPROTEIN"/>
    <property type="match status" value="1"/>
</dbReference>
<keyword evidence="1" id="KW-0449">Lipoprotein</keyword>
<name>A0A1W1YRU3_9FLAO</name>
<organism evidence="1 2">
    <name type="scientific">Cellulophaga tyrosinoxydans</name>
    <dbReference type="NCBI Taxonomy" id="504486"/>
    <lineage>
        <taxon>Bacteria</taxon>
        <taxon>Pseudomonadati</taxon>
        <taxon>Bacteroidota</taxon>
        <taxon>Flavobacteriia</taxon>
        <taxon>Flavobacteriales</taxon>
        <taxon>Flavobacteriaceae</taxon>
        <taxon>Cellulophaga</taxon>
    </lineage>
</organism>
<evidence type="ECO:0000313" key="2">
    <source>
        <dbReference type="Proteomes" id="UP000192360"/>
    </source>
</evidence>
<reference evidence="1 2" key="1">
    <citation type="submission" date="2017-04" db="EMBL/GenBank/DDBJ databases">
        <authorList>
            <person name="Afonso C.L."/>
            <person name="Miller P.J."/>
            <person name="Scott M.A."/>
            <person name="Spackman E."/>
            <person name="Goraichik I."/>
            <person name="Dimitrov K.M."/>
            <person name="Suarez D.L."/>
            <person name="Swayne D.E."/>
        </authorList>
    </citation>
    <scope>NUCLEOTIDE SEQUENCE [LARGE SCALE GENOMIC DNA]</scope>
    <source>
        <strain evidence="1 2">DSM 21164</strain>
    </source>
</reference>
<sequence length="161" mass="18189">MAKYILCLFSLMLLASCDSSIVQSEYKTTSSGNWEKDAIMAFTIAELDTVQPYNIFINLRNNDSYLYSNIFLIAELEYPNGASIKDTLEYEMTLPDGQWLGKGHGSLKENKLWYKENIVLPVKGVYNLKLSHAMRKNGKVSGIVDLEGITDVGYQIEKSNK</sequence>
<dbReference type="InterPro" id="IPR020018">
    <property type="entry name" value="Motility-assoc_lipoprot_GldH"/>
</dbReference>
<dbReference type="EMBL" id="FWXO01000001">
    <property type="protein sequence ID" value="SMC38925.1"/>
    <property type="molecule type" value="Genomic_DNA"/>
</dbReference>
<protein>
    <submittedName>
        <fullName evidence="1">Gliding motility-associated lipoprotein GldH</fullName>
    </submittedName>
</protein>
<proteinExistence type="predicted"/>
<keyword evidence="2" id="KW-1185">Reference proteome</keyword>
<dbReference type="Pfam" id="PF14109">
    <property type="entry name" value="GldH_lipo"/>
    <property type="match status" value="1"/>
</dbReference>
<accession>A0A1W1YRU3</accession>
<dbReference type="STRING" id="504486.SAMN05660703_0813"/>
<dbReference type="NCBIfam" id="TIGR03511">
    <property type="entry name" value="GldH_lipo"/>
    <property type="match status" value="1"/>
</dbReference>